<sequence length="46" mass="5129">MFLLLAMAAKLRPLPVLDRCRIGLADWRFCGFPFAWKGLCANSTGT</sequence>
<proteinExistence type="predicted"/>
<dbReference type="Proteomes" id="UP000216363">
    <property type="component" value="Unassembled WGS sequence"/>
</dbReference>
<protein>
    <submittedName>
        <fullName evidence="1">Uncharacterized protein</fullName>
    </submittedName>
</protein>
<accession>A0A256GC02</accession>
<gene>
    <name evidence="1" type="ORF">CES86_4950</name>
</gene>
<evidence type="ECO:0000313" key="1">
    <source>
        <dbReference type="EMBL" id="OYR24662.1"/>
    </source>
</evidence>
<dbReference type="EMBL" id="NNRN01000062">
    <property type="protein sequence ID" value="OYR24662.1"/>
    <property type="molecule type" value="Genomic_DNA"/>
</dbReference>
<comment type="caution">
    <text evidence="1">The sequence shown here is derived from an EMBL/GenBank/DDBJ whole genome shotgun (WGS) entry which is preliminary data.</text>
</comment>
<reference evidence="1 2" key="1">
    <citation type="submission" date="2017-07" db="EMBL/GenBank/DDBJ databases">
        <title>Draft genome of Ochrobactrum lupini type strain LUP21.</title>
        <authorList>
            <person name="Krzyzanowska D.M."/>
            <person name="Jafra S."/>
        </authorList>
    </citation>
    <scope>NUCLEOTIDE SEQUENCE [LARGE SCALE GENOMIC DNA]</scope>
    <source>
        <strain evidence="1 2">LUP21</strain>
    </source>
</reference>
<dbReference type="AlphaFoldDB" id="A0A256GC02"/>
<name>A0A256GC02_9HYPH</name>
<evidence type="ECO:0000313" key="2">
    <source>
        <dbReference type="Proteomes" id="UP000216363"/>
    </source>
</evidence>
<organism evidence="1 2">
    <name type="scientific">Brucella lupini</name>
    <dbReference type="NCBI Taxonomy" id="255457"/>
    <lineage>
        <taxon>Bacteria</taxon>
        <taxon>Pseudomonadati</taxon>
        <taxon>Pseudomonadota</taxon>
        <taxon>Alphaproteobacteria</taxon>
        <taxon>Hyphomicrobiales</taxon>
        <taxon>Brucellaceae</taxon>
        <taxon>Brucella/Ochrobactrum group</taxon>
        <taxon>Brucella</taxon>
    </lineage>
</organism>